<dbReference type="SUPFAM" id="SSF53335">
    <property type="entry name" value="S-adenosyl-L-methionine-dependent methyltransferases"/>
    <property type="match status" value="1"/>
</dbReference>
<organism evidence="1 2">
    <name type="scientific">Apatococcus fuscideae</name>
    <dbReference type="NCBI Taxonomy" id="2026836"/>
    <lineage>
        <taxon>Eukaryota</taxon>
        <taxon>Viridiplantae</taxon>
        <taxon>Chlorophyta</taxon>
        <taxon>core chlorophytes</taxon>
        <taxon>Trebouxiophyceae</taxon>
        <taxon>Chlorellales</taxon>
        <taxon>Chlorellaceae</taxon>
        <taxon>Apatococcus</taxon>
    </lineage>
</organism>
<evidence type="ECO:0000313" key="2">
    <source>
        <dbReference type="Proteomes" id="UP001485043"/>
    </source>
</evidence>
<gene>
    <name evidence="1" type="ORF">WJX84_009162</name>
</gene>
<dbReference type="InterPro" id="IPR038899">
    <property type="entry name" value="METTL22"/>
</dbReference>
<keyword evidence="2" id="KW-1185">Reference proteome</keyword>
<dbReference type="PANTHER" id="PTHR23108">
    <property type="entry name" value="METHYLTRANSFERASE-RELATED"/>
    <property type="match status" value="1"/>
</dbReference>
<dbReference type="InterPro" id="IPR029063">
    <property type="entry name" value="SAM-dependent_MTases_sf"/>
</dbReference>
<dbReference type="GO" id="GO:0005634">
    <property type="term" value="C:nucleus"/>
    <property type="evidence" value="ECO:0007669"/>
    <property type="project" value="TreeGrafter"/>
</dbReference>
<dbReference type="PANTHER" id="PTHR23108:SF0">
    <property type="entry name" value="METHYLTRANSFERASE-LIKE PROTEIN 22"/>
    <property type="match status" value="1"/>
</dbReference>
<proteinExistence type="predicted"/>
<sequence length="294" mass="32260">MQSDALVSTDVHWSQSRGCSGELTFLIPDAHLPSKASEVGRDSDGDLVVDRRDGRRAILRLEVPKASTPLQTVGLQVWAGALLLADFLLAHPELFSGHIALELGSGTGLAGLCLARVAKLTFLTDAEPSVLQQLQANVTLNASLFRYRDAVRVRCLDWFQGVPSKEQDANPHGWGPEDLAALQQVEVLLAADVIYDDDLTAAFLHCACAILAQAARACSLYLTIEKRFNLGFGDQEPRAQMYDDFMARVKHGCHTADHNLRGRLIDITSLPQHFTVERSKHVELWHFELVTAGG</sequence>
<dbReference type="GO" id="GO:0008276">
    <property type="term" value="F:protein methyltransferase activity"/>
    <property type="evidence" value="ECO:0007669"/>
    <property type="project" value="InterPro"/>
</dbReference>
<evidence type="ECO:0008006" key="3">
    <source>
        <dbReference type="Google" id="ProtNLM"/>
    </source>
</evidence>
<comment type="caution">
    <text evidence="1">The sequence shown here is derived from an EMBL/GenBank/DDBJ whole genome shotgun (WGS) entry which is preliminary data.</text>
</comment>
<dbReference type="EMBL" id="JALJOV010001215">
    <property type="protein sequence ID" value="KAK9851897.1"/>
    <property type="molecule type" value="Genomic_DNA"/>
</dbReference>
<dbReference type="InterPro" id="IPR019410">
    <property type="entry name" value="Methyltransf_16"/>
</dbReference>
<dbReference type="Proteomes" id="UP001485043">
    <property type="component" value="Unassembled WGS sequence"/>
</dbReference>
<dbReference type="Gene3D" id="3.40.50.150">
    <property type="entry name" value="Vaccinia Virus protein VP39"/>
    <property type="match status" value="1"/>
</dbReference>
<reference evidence="1 2" key="1">
    <citation type="journal article" date="2024" name="Nat. Commun.">
        <title>Phylogenomics reveals the evolutionary origins of lichenization in chlorophyte algae.</title>
        <authorList>
            <person name="Puginier C."/>
            <person name="Libourel C."/>
            <person name="Otte J."/>
            <person name="Skaloud P."/>
            <person name="Haon M."/>
            <person name="Grisel S."/>
            <person name="Petersen M."/>
            <person name="Berrin J.G."/>
            <person name="Delaux P.M."/>
            <person name="Dal Grande F."/>
            <person name="Keller J."/>
        </authorList>
    </citation>
    <scope>NUCLEOTIDE SEQUENCE [LARGE SCALE GENOMIC DNA]</scope>
    <source>
        <strain evidence="1 2">SAG 2523</strain>
    </source>
</reference>
<protein>
    <recommendedName>
        <fullName evidence="3">Methyltransferase-domain-containing protein</fullName>
    </recommendedName>
</protein>
<name>A0AAW1SNT0_9CHLO</name>
<dbReference type="Pfam" id="PF10294">
    <property type="entry name" value="Methyltransf_16"/>
    <property type="match status" value="1"/>
</dbReference>
<accession>A0AAW1SNT0</accession>
<evidence type="ECO:0000313" key="1">
    <source>
        <dbReference type="EMBL" id="KAK9851897.1"/>
    </source>
</evidence>
<dbReference type="AlphaFoldDB" id="A0AAW1SNT0"/>